<dbReference type="AlphaFoldDB" id="A0A1Y1UK34"/>
<dbReference type="PANTHER" id="PTHR18934">
    <property type="entry name" value="ATP-DEPENDENT RNA HELICASE"/>
    <property type="match status" value="1"/>
</dbReference>
<comment type="caution">
    <text evidence="7">The sequence shown here is derived from an EMBL/GenBank/DDBJ whole genome shotgun (WGS) entry which is preliminary data.</text>
</comment>
<keyword evidence="4" id="KW-0067">ATP-binding</keyword>
<name>A0A1Y1UK34_9FUNG</name>
<dbReference type="EMBL" id="MCFH01000135">
    <property type="protein sequence ID" value="ORX37485.1"/>
    <property type="molecule type" value="Genomic_DNA"/>
</dbReference>
<gene>
    <name evidence="7" type="ORF">BCR36DRAFT_588390</name>
</gene>
<protein>
    <recommendedName>
        <fullName evidence="1">RNA helicase</fullName>
        <ecNumber evidence="1">3.6.4.13</ecNumber>
    </recommendedName>
</protein>
<dbReference type="Gene3D" id="3.40.50.300">
    <property type="entry name" value="P-loop containing nucleotide triphosphate hydrolases"/>
    <property type="match status" value="3"/>
</dbReference>
<keyword evidence="8" id="KW-1185">Reference proteome</keyword>
<dbReference type="GO" id="GO:0016787">
    <property type="term" value="F:hydrolase activity"/>
    <property type="evidence" value="ECO:0007669"/>
    <property type="project" value="UniProtKB-KW"/>
</dbReference>
<evidence type="ECO:0000256" key="2">
    <source>
        <dbReference type="ARBA" id="ARBA00022741"/>
    </source>
</evidence>
<evidence type="ECO:0000313" key="7">
    <source>
        <dbReference type="EMBL" id="ORX37485.1"/>
    </source>
</evidence>
<sequence>MAFWRPGTVAPGSNVTTDNDDETIIIYNPYDNKISINQQKINLPVYRNKIHILYLVEKYQVVIVVGQTGSGKTTQIPQYLYEAGWTSNGKNDCIRVAATTMATRVAKEWGVNLGLEVEMMIDPLLRNYSVIMVDEAHERSIYTDLIIGLIKKIIKKREDLKIIIASATLDVESFYNFYNNNRTNDNSKDNVAVISEEQGDILIFLTGKDEVNEVVQELTEKSYNLNKKMKLLALPIYSGLDTEDQMKVFEKPPLNTRKVIVATNIAEASITIDGIKYVIDCGFVKLKAFNPTTGMENLMVMPCSKASIQQRSGRAGRTSSGKVYRLFTEEAFKTLADNTVSEIQRSNLATIVLQLKALGIENILRFNFLTSPPAQLVVNALELLYSLNALDDYGRLTDPFGMRLAEFPVEPMLGTMLLNSQKFECGKEILTIAAMISVESSKWCYKHFLNYHSLLQAVSVRNQLVKYFHRFNLPIKSCEAAKLQIDGSYRTVRNDVELHIHPTSVLFKRSPKWVIFNQVVQTTKYYMRSVSVIEPEWLSELAPHFYKIKETKK</sequence>
<dbReference type="SUPFAM" id="SSF52540">
    <property type="entry name" value="P-loop containing nucleoside triphosphate hydrolases"/>
    <property type="match status" value="1"/>
</dbReference>
<dbReference type="InterPro" id="IPR027417">
    <property type="entry name" value="P-loop_NTPase"/>
</dbReference>
<dbReference type="Gene3D" id="1.20.120.1080">
    <property type="match status" value="1"/>
</dbReference>
<dbReference type="PROSITE" id="PS51192">
    <property type="entry name" value="HELICASE_ATP_BIND_1"/>
    <property type="match status" value="1"/>
</dbReference>
<feature type="domain" description="Helicase ATP-binding" evidence="5">
    <location>
        <begin position="53"/>
        <end position="187"/>
    </location>
</feature>
<dbReference type="GO" id="GO:0071013">
    <property type="term" value="C:catalytic step 2 spliceosome"/>
    <property type="evidence" value="ECO:0007669"/>
    <property type="project" value="TreeGrafter"/>
</dbReference>
<dbReference type="Pfam" id="PF00271">
    <property type="entry name" value="Helicase_C"/>
    <property type="match status" value="1"/>
</dbReference>
<dbReference type="InterPro" id="IPR011709">
    <property type="entry name" value="DEAD-box_helicase_OB_fold"/>
</dbReference>
<reference evidence="7 8" key="2">
    <citation type="submission" date="2016-08" db="EMBL/GenBank/DDBJ databases">
        <title>Pervasive Adenine N6-methylation of Active Genes in Fungi.</title>
        <authorList>
            <consortium name="DOE Joint Genome Institute"/>
            <person name="Mondo S.J."/>
            <person name="Dannebaum R.O."/>
            <person name="Kuo R.C."/>
            <person name="Labutti K."/>
            <person name="Haridas S."/>
            <person name="Kuo A."/>
            <person name="Salamov A."/>
            <person name="Ahrendt S.R."/>
            <person name="Lipzen A."/>
            <person name="Sullivan W."/>
            <person name="Andreopoulos W.B."/>
            <person name="Clum A."/>
            <person name="Lindquist E."/>
            <person name="Daum C."/>
            <person name="Ramamoorthy G.K."/>
            <person name="Gryganskyi A."/>
            <person name="Culley D."/>
            <person name="Magnuson J.K."/>
            <person name="James T.Y."/>
            <person name="O'Malley M.A."/>
            <person name="Stajich J.E."/>
            <person name="Spatafora J.W."/>
            <person name="Visel A."/>
            <person name="Grigoriev I.V."/>
        </authorList>
    </citation>
    <scope>NUCLEOTIDE SEQUENCE [LARGE SCALE GENOMIC DNA]</scope>
    <source>
        <strain evidence="8">finn</strain>
    </source>
</reference>
<dbReference type="InterPro" id="IPR014001">
    <property type="entry name" value="Helicase_ATP-bd"/>
</dbReference>
<dbReference type="GO" id="GO:0005524">
    <property type="term" value="F:ATP binding"/>
    <property type="evidence" value="ECO:0007669"/>
    <property type="project" value="UniProtKB-KW"/>
</dbReference>
<keyword evidence="3 7" id="KW-0378">Hydrolase</keyword>
<evidence type="ECO:0000259" key="5">
    <source>
        <dbReference type="PROSITE" id="PS51192"/>
    </source>
</evidence>
<keyword evidence="2" id="KW-0547">Nucleotide-binding</keyword>
<dbReference type="PROSITE" id="PS00690">
    <property type="entry name" value="DEAH_ATP_HELICASE"/>
    <property type="match status" value="1"/>
</dbReference>
<dbReference type="Pfam" id="PF07717">
    <property type="entry name" value="OB_NTP_bind"/>
    <property type="match status" value="1"/>
</dbReference>
<dbReference type="EC" id="3.6.4.13" evidence="1"/>
<dbReference type="InterPro" id="IPR048333">
    <property type="entry name" value="HA2_WH"/>
</dbReference>
<dbReference type="SMART" id="SM00847">
    <property type="entry name" value="HA2"/>
    <property type="match status" value="1"/>
</dbReference>
<evidence type="ECO:0000256" key="1">
    <source>
        <dbReference type="ARBA" id="ARBA00012552"/>
    </source>
</evidence>
<dbReference type="Proteomes" id="UP000193719">
    <property type="component" value="Unassembled WGS sequence"/>
</dbReference>
<evidence type="ECO:0000259" key="6">
    <source>
        <dbReference type="PROSITE" id="PS51194"/>
    </source>
</evidence>
<dbReference type="Pfam" id="PF04408">
    <property type="entry name" value="WHD_HA2"/>
    <property type="match status" value="1"/>
</dbReference>
<evidence type="ECO:0000313" key="8">
    <source>
        <dbReference type="Proteomes" id="UP000193719"/>
    </source>
</evidence>
<proteinExistence type="predicted"/>
<dbReference type="SMART" id="SM00487">
    <property type="entry name" value="DEXDc"/>
    <property type="match status" value="1"/>
</dbReference>
<dbReference type="GO" id="GO:0003723">
    <property type="term" value="F:RNA binding"/>
    <property type="evidence" value="ECO:0007669"/>
    <property type="project" value="TreeGrafter"/>
</dbReference>
<dbReference type="PROSITE" id="PS51194">
    <property type="entry name" value="HELICASE_CTER"/>
    <property type="match status" value="1"/>
</dbReference>
<dbReference type="InterPro" id="IPR002464">
    <property type="entry name" value="DNA/RNA_helicase_DEAH_CS"/>
</dbReference>
<dbReference type="PANTHER" id="PTHR18934:SF136">
    <property type="entry name" value="ATP-DEPENDENT RNA HELICASE DHX35-RELATED"/>
    <property type="match status" value="1"/>
</dbReference>
<accession>A0A1Y1UK34</accession>
<dbReference type="GO" id="GO:0003724">
    <property type="term" value="F:RNA helicase activity"/>
    <property type="evidence" value="ECO:0007669"/>
    <property type="project" value="UniProtKB-EC"/>
</dbReference>
<dbReference type="SMART" id="SM00490">
    <property type="entry name" value="HELICc"/>
    <property type="match status" value="1"/>
</dbReference>
<dbReference type="CDD" id="cd18791">
    <property type="entry name" value="SF2_C_RHA"/>
    <property type="match status" value="1"/>
</dbReference>
<dbReference type="Pfam" id="PF21010">
    <property type="entry name" value="HA2_C"/>
    <property type="match status" value="1"/>
</dbReference>
<organism evidence="7 8">
    <name type="scientific">Piromyces finnis</name>
    <dbReference type="NCBI Taxonomy" id="1754191"/>
    <lineage>
        <taxon>Eukaryota</taxon>
        <taxon>Fungi</taxon>
        <taxon>Fungi incertae sedis</taxon>
        <taxon>Chytridiomycota</taxon>
        <taxon>Chytridiomycota incertae sedis</taxon>
        <taxon>Neocallimastigomycetes</taxon>
        <taxon>Neocallimastigales</taxon>
        <taxon>Neocallimastigaceae</taxon>
        <taxon>Piromyces</taxon>
    </lineage>
</organism>
<dbReference type="OrthoDB" id="10253254at2759"/>
<evidence type="ECO:0000256" key="3">
    <source>
        <dbReference type="ARBA" id="ARBA00022801"/>
    </source>
</evidence>
<dbReference type="STRING" id="1754191.A0A1Y1UK34"/>
<evidence type="ECO:0000256" key="4">
    <source>
        <dbReference type="ARBA" id="ARBA00022840"/>
    </source>
</evidence>
<dbReference type="InterPro" id="IPR001650">
    <property type="entry name" value="Helicase_C-like"/>
</dbReference>
<feature type="domain" description="Helicase C-terminal" evidence="6">
    <location>
        <begin position="186"/>
        <end position="359"/>
    </location>
</feature>
<dbReference type="InterPro" id="IPR007502">
    <property type="entry name" value="Helicase-assoc_dom"/>
</dbReference>
<reference evidence="7 8" key="1">
    <citation type="submission" date="2016-08" db="EMBL/GenBank/DDBJ databases">
        <title>Genomes of anaerobic fungi encode conserved fungal cellulosomes for biomass hydrolysis.</title>
        <authorList>
            <consortium name="DOE Joint Genome Institute"/>
            <person name="Haitjema C.H."/>
            <person name="Gilmore S.P."/>
            <person name="Henske J.K."/>
            <person name="Solomon K.V."/>
            <person name="De Groot R."/>
            <person name="Kuo A."/>
            <person name="Mondo S.J."/>
            <person name="Salamov A.A."/>
            <person name="Labutti K."/>
            <person name="Zhao Z."/>
            <person name="Chiniquy J."/>
            <person name="Barry K."/>
            <person name="Brewer H.M."/>
            <person name="Purvine S.O."/>
            <person name="Wright A.T."/>
            <person name="Boxma B."/>
            <person name="Van Alen T."/>
            <person name="Hackstein J.H."/>
            <person name="Baker S.E."/>
            <person name="Grigoriev I.V."/>
            <person name="O'Malley M.A."/>
        </authorList>
    </citation>
    <scope>NUCLEOTIDE SEQUENCE [LARGE SCALE GENOMIC DNA]</scope>
    <source>
        <strain evidence="8">finn</strain>
    </source>
</reference>